<name>A0ACC1N8A2_9PEZI</name>
<reference evidence="1" key="1">
    <citation type="submission" date="2022-10" db="EMBL/GenBank/DDBJ databases">
        <title>Genome Sequence of Xylaria curta.</title>
        <authorList>
            <person name="Buettner E."/>
        </authorList>
    </citation>
    <scope>NUCLEOTIDE SEQUENCE</scope>
    <source>
        <strain evidence="1">Babe10</strain>
    </source>
</reference>
<keyword evidence="2" id="KW-1185">Reference proteome</keyword>
<dbReference type="Proteomes" id="UP001143856">
    <property type="component" value="Unassembled WGS sequence"/>
</dbReference>
<accession>A0ACC1N8A2</accession>
<comment type="caution">
    <text evidence="1">The sequence shown here is derived from an EMBL/GenBank/DDBJ whole genome shotgun (WGS) entry which is preliminary data.</text>
</comment>
<evidence type="ECO:0000313" key="2">
    <source>
        <dbReference type="Proteomes" id="UP001143856"/>
    </source>
</evidence>
<evidence type="ECO:0000313" key="1">
    <source>
        <dbReference type="EMBL" id="KAJ2975220.1"/>
    </source>
</evidence>
<protein>
    <submittedName>
        <fullName evidence="1">Uncharacterized protein</fullName>
    </submittedName>
</protein>
<dbReference type="EMBL" id="JAPDGR010002562">
    <property type="protein sequence ID" value="KAJ2975220.1"/>
    <property type="molecule type" value="Genomic_DNA"/>
</dbReference>
<gene>
    <name evidence="1" type="ORF">NUW58_g8418</name>
</gene>
<sequence>MTVNIPYYVAVGGFYVPGQSWGGTLAGTYAASRLGDLLKLVISGSSASFSLFIECGKRQREQLPHEVREASAIFYPKDVYRIPMPEEAQQAFRNYKTTPISYYTMQGSLGILVNGNLKDWDSSEYAKNINVDTLLLNGRYDEVEELCIEIWFRSIPRIKCVMLENSSHMFHWEENERFMQLQFQEPYVLDEYCAEHSMNALTLGELRAADEGGAYAEYEEVPYTDLSHLPESQPDDAYAEGVSTYEVGANIIVDEETAIDELGIEDNTSARDNVDWTLEIEASICQNGDLQAEIESILQNQHQLASDLGEDTDMVGDVGGILETSGN</sequence>
<organism evidence="1 2">
    <name type="scientific">Xylaria curta</name>
    <dbReference type="NCBI Taxonomy" id="42375"/>
    <lineage>
        <taxon>Eukaryota</taxon>
        <taxon>Fungi</taxon>
        <taxon>Dikarya</taxon>
        <taxon>Ascomycota</taxon>
        <taxon>Pezizomycotina</taxon>
        <taxon>Sordariomycetes</taxon>
        <taxon>Xylariomycetidae</taxon>
        <taxon>Xylariales</taxon>
        <taxon>Xylariaceae</taxon>
        <taxon>Xylaria</taxon>
    </lineage>
</organism>
<proteinExistence type="predicted"/>